<feature type="compositionally biased region" description="Low complexity" evidence="4">
    <location>
        <begin position="34"/>
        <end position="70"/>
    </location>
</feature>
<organism evidence="6 7">
    <name type="scientific">Haliangium ochraceum (strain DSM 14365 / JCM 11303 / SMP-2)</name>
    <dbReference type="NCBI Taxonomy" id="502025"/>
    <lineage>
        <taxon>Bacteria</taxon>
        <taxon>Pseudomonadati</taxon>
        <taxon>Myxococcota</taxon>
        <taxon>Polyangia</taxon>
        <taxon>Haliangiales</taxon>
        <taxon>Kofleriaceae</taxon>
        <taxon>Haliangium</taxon>
    </lineage>
</organism>
<feature type="region of interest" description="Disordered" evidence="4">
    <location>
        <begin position="1"/>
        <end position="91"/>
    </location>
</feature>
<reference evidence="6 7" key="1">
    <citation type="journal article" date="2010" name="Stand. Genomic Sci.">
        <title>Complete genome sequence of Haliangium ochraceum type strain (SMP-2).</title>
        <authorList>
            <consortium name="US DOE Joint Genome Institute (JGI-PGF)"/>
            <person name="Ivanova N."/>
            <person name="Daum C."/>
            <person name="Lang E."/>
            <person name="Abt B."/>
            <person name="Kopitz M."/>
            <person name="Saunders E."/>
            <person name="Lapidus A."/>
            <person name="Lucas S."/>
            <person name="Glavina Del Rio T."/>
            <person name="Nolan M."/>
            <person name="Tice H."/>
            <person name="Copeland A."/>
            <person name="Cheng J.F."/>
            <person name="Chen F."/>
            <person name="Bruce D."/>
            <person name="Goodwin L."/>
            <person name="Pitluck S."/>
            <person name="Mavromatis K."/>
            <person name="Pati A."/>
            <person name="Mikhailova N."/>
            <person name="Chen A."/>
            <person name="Palaniappan K."/>
            <person name="Land M."/>
            <person name="Hauser L."/>
            <person name="Chang Y.J."/>
            <person name="Jeffries C.D."/>
            <person name="Detter J.C."/>
            <person name="Brettin T."/>
            <person name="Rohde M."/>
            <person name="Goker M."/>
            <person name="Bristow J."/>
            <person name="Markowitz V."/>
            <person name="Eisen J.A."/>
            <person name="Hugenholtz P."/>
            <person name="Kyrpides N.C."/>
            <person name="Klenk H.P."/>
        </authorList>
    </citation>
    <scope>NUCLEOTIDE SEQUENCE [LARGE SCALE GENOMIC DNA]</scope>
    <source>
        <strain evidence="7">DSM 14365 / CIP 107738 / JCM 11303 / AJ 13395 / SMP-2</strain>
    </source>
</reference>
<evidence type="ECO:0000259" key="5">
    <source>
        <dbReference type="PROSITE" id="PS50893"/>
    </source>
</evidence>
<dbReference type="SUPFAM" id="SSF52540">
    <property type="entry name" value="P-loop containing nucleoside triphosphate hydrolases"/>
    <property type="match status" value="1"/>
</dbReference>
<dbReference type="AlphaFoldDB" id="D0LVL5"/>
<keyword evidence="3" id="KW-0067">ATP-binding</keyword>
<dbReference type="GO" id="GO:0005524">
    <property type="term" value="F:ATP binding"/>
    <property type="evidence" value="ECO:0007669"/>
    <property type="project" value="UniProtKB-KW"/>
</dbReference>
<proteinExistence type="predicted"/>
<keyword evidence="2" id="KW-0547">Nucleotide-binding</keyword>
<feature type="compositionally biased region" description="Low complexity" evidence="4">
    <location>
        <begin position="82"/>
        <end position="91"/>
    </location>
</feature>
<dbReference type="Pfam" id="PF00005">
    <property type="entry name" value="ABC_tran"/>
    <property type="match status" value="1"/>
</dbReference>
<name>D0LVL5_HALO1</name>
<dbReference type="InterPro" id="IPR003593">
    <property type="entry name" value="AAA+_ATPase"/>
</dbReference>
<dbReference type="InterPro" id="IPR027417">
    <property type="entry name" value="P-loop_NTPase"/>
</dbReference>
<protein>
    <submittedName>
        <fullName evidence="6">ABC transporter related protein</fullName>
    </submittedName>
</protein>
<keyword evidence="1" id="KW-0813">Transport</keyword>
<dbReference type="HOGENOM" id="CLU_000604_1_22_7"/>
<sequence>MTAKPPETQAPQGDGEGALTQPTAPAASGPDAPPLAVAKEAAAAASGAARPEPSEPAHAGLAASVAAGKGRSSETASTVNMKGSGPVKAAPAPAAGAAAAKPAPAGSPPLLELVGIGQDFPEPDGSTTEVLRDISFRVTKPETICLLGPSGCGKSTVLRMVSGMHDRYVPMPSRGVCRVLGEEVSGPHDKVLTVFQRPTLKAWLSVRDNILLPFKAPLWGEKVPESERGQRVDAMLRAVGLQDAAKLKPRQLSGGMQQRVSLAARLVLRPPILCMDEPFSALDPQTREEMQELCMRVWQISPCLALFVTHDVSEALRIADRIIVLSTRPATVLEELTVPAPKPRPANWLHSPEFRDLEQHIISRIREAASRPGGVVNVDV</sequence>
<evidence type="ECO:0000313" key="7">
    <source>
        <dbReference type="Proteomes" id="UP000001880"/>
    </source>
</evidence>
<dbReference type="InterPro" id="IPR003439">
    <property type="entry name" value="ABC_transporter-like_ATP-bd"/>
</dbReference>
<dbReference type="Proteomes" id="UP000001880">
    <property type="component" value="Chromosome"/>
</dbReference>
<dbReference type="OrthoDB" id="9809450at2"/>
<dbReference type="RefSeq" id="WP_012830168.1">
    <property type="nucleotide sequence ID" value="NC_013440.1"/>
</dbReference>
<accession>D0LVL5</accession>
<evidence type="ECO:0000256" key="1">
    <source>
        <dbReference type="ARBA" id="ARBA00022448"/>
    </source>
</evidence>
<evidence type="ECO:0000256" key="3">
    <source>
        <dbReference type="ARBA" id="ARBA00022840"/>
    </source>
</evidence>
<dbReference type="SMART" id="SM00382">
    <property type="entry name" value="AAA"/>
    <property type="match status" value="1"/>
</dbReference>
<gene>
    <name evidence="6" type="ordered locus">Hoch_5088</name>
</gene>
<dbReference type="KEGG" id="hoh:Hoch_5088"/>
<dbReference type="PANTHER" id="PTHR42788:SF13">
    <property type="entry name" value="ALIPHATIC SULFONATES IMPORT ATP-BINDING PROTEIN SSUB"/>
    <property type="match status" value="1"/>
</dbReference>
<dbReference type="Gene3D" id="3.40.50.300">
    <property type="entry name" value="P-loop containing nucleotide triphosphate hydrolases"/>
    <property type="match status" value="1"/>
</dbReference>
<dbReference type="eggNOG" id="COG1116">
    <property type="taxonomic scope" value="Bacteria"/>
</dbReference>
<evidence type="ECO:0000256" key="4">
    <source>
        <dbReference type="SAM" id="MobiDB-lite"/>
    </source>
</evidence>
<dbReference type="STRING" id="502025.Hoch_5088"/>
<keyword evidence="7" id="KW-1185">Reference proteome</keyword>
<dbReference type="EMBL" id="CP001804">
    <property type="protein sequence ID" value="ACY17576.1"/>
    <property type="molecule type" value="Genomic_DNA"/>
</dbReference>
<dbReference type="PANTHER" id="PTHR42788">
    <property type="entry name" value="TAURINE IMPORT ATP-BINDING PROTEIN-RELATED"/>
    <property type="match status" value="1"/>
</dbReference>
<dbReference type="GO" id="GO:0016887">
    <property type="term" value="F:ATP hydrolysis activity"/>
    <property type="evidence" value="ECO:0007669"/>
    <property type="project" value="InterPro"/>
</dbReference>
<evidence type="ECO:0000256" key="2">
    <source>
        <dbReference type="ARBA" id="ARBA00022741"/>
    </source>
</evidence>
<dbReference type="PROSITE" id="PS50893">
    <property type="entry name" value="ABC_TRANSPORTER_2"/>
    <property type="match status" value="1"/>
</dbReference>
<evidence type="ECO:0000313" key="6">
    <source>
        <dbReference type="EMBL" id="ACY17576.1"/>
    </source>
</evidence>
<dbReference type="InterPro" id="IPR050166">
    <property type="entry name" value="ABC_transporter_ATP-bind"/>
</dbReference>
<feature type="domain" description="ABC transporter" evidence="5">
    <location>
        <begin position="111"/>
        <end position="352"/>
    </location>
</feature>